<dbReference type="Proteomes" id="UP001195483">
    <property type="component" value="Unassembled WGS sequence"/>
</dbReference>
<sequence length="276" mass="31502">MHDNLKNDGGGPLILFATPPGLEDLRVVSVYINRSQIQSTQTASSFQAQIIKCREFIFTEPDVIGSPSYESENCFHLVAQVSVWKMGRLHARFNKIGLEVSKPLQVTPAMYQACLRYTLLARIAPLWNKAGDWLVQGRDFLMETGYTNAVKLDVNVNKTELYFSMEATAARFSPLKVIDLDITGIKMADFLQNATAEIPHSCIASDWCFVLPSMKKGRIIKISHDLPSDCPFRNYKELKRHWKNTYGYRLPESEDGMLYYQVNFRPLGDRLYSYPL</sequence>
<accession>A0AAE0VTZ5</accession>
<dbReference type="InterPro" id="IPR031643">
    <property type="entry name" value="DUF4708"/>
</dbReference>
<dbReference type="PANTHER" id="PTHR28495:SF1">
    <property type="entry name" value="GENE, 17266-RELATED"/>
    <property type="match status" value="1"/>
</dbReference>
<name>A0AAE0VTZ5_9BIVA</name>
<organism evidence="2 3">
    <name type="scientific">Potamilus streckersoni</name>
    <dbReference type="NCBI Taxonomy" id="2493646"/>
    <lineage>
        <taxon>Eukaryota</taxon>
        <taxon>Metazoa</taxon>
        <taxon>Spiralia</taxon>
        <taxon>Lophotrochozoa</taxon>
        <taxon>Mollusca</taxon>
        <taxon>Bivalvia</taxon>
        <taxon>Autobranchia</taxon>
        <taxon>Heteroconchia</taxon>
        <taxon>Palaeoheterodonta</taxon>
        <taxon>Unionida</taxon>
        <taxon>Unionoidea</taxon>
        <taxon>Unionidae</taxon>
        <taxon>Ambleminae</taxon>
        <taxon>Lampsilini</taxon>
        <taxon>Potamilus</taxon>
    </lineage>
</organism>
<reference evidence="2" key="2">
    <citation type="journal article" date="2021" name="Genome Biol. Evol.">
        <title>Developing a high-quality reference genome for a parasitic bivalve with doubly uniparental inheritance (Bivalvia: Unionida).</title>
        <authorList>
            <person name="Smith C.H."/>
        </authorList>
    </citation>
    <scope>NUCLEOTIDE SEQUENCE</scope>
    <source>
        <strain evidence="2">CHS0354</strain>
        <tissue evidence="2">Mantle</tissue>
    </source>
</reference>
<proteinExistence type="predicted"/>
<gene>
    <name evidence="2" type="ORF">CHS0354_017438</name>
</gene>
<reference evidence="2" key="1">
    <citation type="journal article" date="2021" name="Genome Biol. Evol.">
        <title>A High-Quality Reference Genome for a Parasitic Bivalve with Doubly Uniparental Inheritance (Bivalvia: Unionida).</title>
        <authorList>
            <person name="Smith C.H."/>
        </authorList>
    </citation>
    <scope>NUCLEOTIDE SEQUENCE</scope>
    <source>
        <strain evidence="2">CHS0354</strain>
    </source>
</reference>
<evidence type="ECO:0000259" key="1">
    <source>
        <dbReference type="Pfam" id="PF15813"/>
    </source>
</evidence>
<dbReference type="EMBL" id="JAEAOA010001076">
    <property type="protein sequence ID" value="KAK3589097.1"/>
    <property type="molecule type" value="Genomic_DNA"/>
</dbReference>
<protein>
    <recommendedName>
        <fullName evidence="1">DUF4708 domain-containing protein</fullName>
    </recommendedName>
</protein>
<dbReference type="Pfam" id="PF15813">
    <property type="entry name" value="DUF4708"/>
    <property type="match status" value="1"/>
</dbReference>
<reference evidence="2" key="3">
    <citation type="submission" date="2023-05" db="EMBL/GenBank/DDBJ databases">
        <authorList>
            <person name="Smith C.H."/>
        </authorList>
    </citation>
    <scope>NUCLEOTIDE SEQUENCE</scope>
    <source>
        <strain evidence="2">CHS0354</strain>
        <tissue evidence="2">Mantle</tissue>
    </source>
</reference>
<evidence type="ECO:0000313" key="2">
    <source>
        <dbReference type="EMBL" id="KAK3589097.1"/>
    </source>
</evidence>
<dbReference type="AlphaFoldDB" id="A0AAE0VTZ5"/>
<keyword evidence="3" id="KW-1185">Reference proteome</keyword>
<dbReference type="PANTHER" id="PTHR28495">
    <property type="entry name" value="HYPOTHETICAL PROTEIN LOC100359752"/>
    <property type="match status" value="1"/>
</dbReference>
<feature type="domain" description="DUF4708" evidence="1">
    <location>
        <begin position="15"/>
        <end position="276"/>
    </location>
</feature>
<comment type="caution">
    <text evidence="2">The sequence shown here is derived from an EMBL/GenBank/DDBJ whole genome shotgun (WGS) entry which is preliminary data.</text>
</comment>
<evidence type="ECO:0000313" key="3">
    <source>
        <dbReference type="Proteomes" id="UP001195483"/>
    </source>
</evidence>